<evidence type="ECO:0000313" key="1">
    <source>
        <dbReference type="EMBL" id="MDX8482094.1"/>
    </source>
</evidence>
<evidence type="ECO:0000313" key="2">
    <source>
        <dbReference type="Proteomes" id="UP001287059"/>
    </source>
</evidence>
<dbReference type="EMBL" id="JAVIIW010000042">
    <property type="protein sequence ID" value="MDX8482094.1"/>
    <property type="molecule type" value="Genomic_DNA"/>
</dbReference>
<protein>
    <submittedName>
        <fullName evidence="1">Uncharacterized protein</fullName>
    </submittedName>
</protein>
<comment type="caution">
    <text evidence="1">The sequence shown here is derived from an EMBL/GenBank/DDBJ whole genome shotgun (WGS) entry which is preliminary data.</text>
</comment>
<name>A0ABU4Y836_9HYPH</name>
<proteinExistence type="predicted"/>
<gene>
    <name evidence="1" type="ORF">RFN28_27065</name>
</gene>
<keyword evidence="2" id="KW-1185">Reference proteome</keyword>
<dbReference type="RefSeq" id="WP_320290233.1">
    <property type="nucleotide sequence ID" value="NZ_JAVIIW010000042.1"/>
</dbReference>
<accession>A0ABU4Y836</accession>
<dbReference type="Proteomes" id="UP001287059">
    <property type="component" value="Unassembled WGS sequence"/>
</dbReference>
<organism evidence="1 2">
    <name type="scientific">Mesorhizobium album</name>
    <dbReference type="NCBI Taxonomy" id="3072314"/>
    <lineage>
        <taxon>Bacteria</taxon>
        <taxon>Pseudomonadati</taxon>
        <taxon>Pseudomonadota</taxon>
        <taxon>Alphaproteobacteria</taxon>
        <taxon>Hyphomicrobiales</taxon>
        <taxon>Phyllobacteriaceae</taxon>
        <taxon>Mesorhizobium</taxon>
    </lineage>
</organism>
<reference evidence="1 2" key="1">
    <citation type="submission" date="2023-08" db="EMBL/GenBank/DDBJ databases">
        <title>Implementing the SeqCode for naming new Mesorhizobium species isolated from Vachellia karroo root nodules.</title>
        <authorList>
            <person name="Van Lill M."/>
        </authorList>
    </citation>
    <scope>NUCLEOTIDE SEQUENCE [LARGE SCALE GENOMIC DNA]</scope>
    <source>
        <strain evidence="1 2">VK24D</strain>
    </source>
</reference>
<sequence>MQATRQLERCKAATLSGLGQGIAFEYPHTAEALNELVDDYEWQAKRTDDDSQQRD</sequence>